<proteinExistence type="predicted"/>
<gene>
    <name evidence="1" type="ORF">SCF082_LOCUS29891</name>
    <name evidence="2" type="ORF">SCF082_LOCUS29969</name>
</gene>
<evidence type="ECO:0000313" key="2">
    <source>
        <dbReference type="EMBL" id="CAK9055419.1"/>
    </source>
</evidence>
<keyword evidence="3" id="KW-1185">Reference proteome</keyword>
<evidence type="ECO:0000313" key="3">
    <source>
        <dbReference type="Proteomes" id="UP001642464"/>
    </source>
</evidence>
<organism evidence="1 3">
    <name type="scientific">Durusdinium trenchii</name>
    <dbReference type="NCBI Taxonomy" id="1381693"/>
    <lineage>
        <taxon>Eukaryota</taxon>
        <taxon>Sar</taxon>
        <taxon>Alveolata</taxon>
        <taxon>Dinophyceae</taxon>
        <taxon>Suessiales</taxon>
        <taxon>Symbiodiniaceae</taxon>
        <taxon>Durusdinium</taxon>
    </lineage>
</organism>
<sequence length="187" mass="21343">MFLTLCHELREIFAEDDTESCFGDDSDWEEASEYHFEHRRLRSRQSSLEEYDPDDDDYQMTVQPELLHRIEAKEKCLLKKQISHLHHRIQGGGPSEILDHYYKVKEDLVLQLAGLHGNCLRRKATCDEVMSMMSTLSTCDTDLTTATSAEASCAKVPASMVGPQARRISRGSAFDSIEDFAEWLPTP</sequence>
<reference evidence="1 3" key="1">
    <citation type="submission" date="2024-02" db="EMBL/GenBank/DDBJ databases">
        <authorList>
            <person name="Chen Y."/>
            <person name="Shah S."/>
            <person name="Dougan E. K."/>
            <person name="Thang M."/>
            <person name="Chan C."/>
        </authorList>
    </citation>
    <scope>NUCLEOTIDE SEQUENCE [LARGE SCALE GENOMIC DNA]</scope>
</reference>
<name>A0ABP0MVT2_9DINO</name>
<dbReference type="Proteomes" id="UP001642464">
    <property type="component" value="Unassembled WGS sequence"/>
</dbReference>
<evidence type="ECO:0000313" key="1">
    <source>
        <dbReference type="EMBL" id="CAK9055233.1"/>
    </source>
</evidence>
<protein>
    <submittedName>
        <fullName evidence="1">Chloroplastic</fullName>
    </submittedName>
</protein>
<dbReference type="EMBL" id="CAXAMM010024435">
    <property type="protein sequence ID" value="CAK9055233.1"/>
    <property type="molecule type" value="Genomic_DNA"/>
</dbReference>
<dbReference type="EMBL" id="CAXAMM010024459">
    <property type="protein sequence ID" value="CAK9055419.1"/>
    <property type="molecule type" value="Genomic_DNA"/>
</dbReference>
<comment type="caution">
    <text evidence="1">The sequence shown here is derived from an EMBL/GenBank/DDBJ whole genome shotgun (WGS) entry which is preliminary data.</text>
</comment>
<accession>A0ABP0MVT2</accession>